<dbReference type="GO" id="GO:0045892">
    <property type="term" value="P:negative regulation of DNA-templated transcription"/>
    <property type="evidence" value="ECO:0007669"/>
    <property type="project" value="TreeGrafter"/>
</dbReference>
<organism evidence="6 7">
    <name type="scientific">Galactobacter caseinivorans</name>
    <dbReference type="NCBI Taxonomy" id="2676123"/>
    <lineage>
        <taxon>Bacteria</taxon>
        <taxon>Bacillati</taxon>
        <taxon>Actinomycetota</taxon>
        <taxon>Actinomycetes</taxon>
        <taxon>Micrococcales</taxon>
        <taxon>Micrococcaceae</taxon>
        <taxon>Galactobacter</taxon>
    </lineage>
</organism>
<dbReference type="InterPro" id="IPR005471">
    <property type="entry name" value="Tscrpt_reg_IclR_N"/>
</dbReference>
<keyword evidence="3" id="KW-0804">Transcription</keyword>
<dbReference type="PANTHER" id="PTHR30136:SF24">
    <property type="entry name" value="HTH-TYPE TRANSCRIPTIONAL REPRESSOR ALLR"/>
    <property type="match status" value="1"/>
</dbReference>
<evidence type="ECO:0000259" key="5">
    <source>
        <dbReference type="PROSITE" id="PS51078"/>
    </source>
</evidence>
<dbReference type="GO" id="GO:0003677">
    <property type="term" value="F:DNA binding"/>
    <property type="evidence" value="ECO:0007669"/>
    <property type="project" value="UniProtKB-KW"/>
</dbReference>
<dbReference type="InterPro" id="IPR029016">
    <property type="entry name" value="GAF-like_dom_sf"/>
</dbReference>
<feature type="domain" description="HTH iclR-type" evidence="4">
    <location>
        <begin position="1"/>
        <end position="60"/>
    </location>
</feature>
<dbReference type="PROSITE" id="PS51078">
    <property type="entry name" value="ICLR_ED"/>
    <property type="match status" value="1"/>
</dbReference>
<keyword evidence="1" id="KW-0805">Transcription regulation</keyword>
<dbReference type="Gene3D" id="3.30.450.40">
    <property type="match status" value="1"/>
</dbReference>
<name>A0A496PI59_9MICC</name>
<dbReference type="InterPro" id="IPR014757">
    <property type="entry name" value="Tscrpt_reg_IclR_C"/>
</dbReference>
<dbReference type="InterPro" id="IPR050707">
    <property type="entry name" value="HTH_MetabolicPath_Reg"/>
</dbReference>
<evidence type="ECO:0000256" key="3">
    <source>
        <dbReference type="ARBA" id="ARBA00023163"/>
    </source>
</evidence>
<dbReference type="AlphaFoldDB" id="A0A496PI59"/>
<protein>
    <submittedName>
        <fullName evidence="6">IclR family transcriptional regulator</fullName>
    </submittedName>
</protein>
<evidence type="ECO:0000313" key="7">
    <source>
        <dbReference type="Proteomes" id="UP000273119"/>
    </source>
</evidence>
<proteinExistence type="predicted"/>
<dbReference type="PANTHER" id="PTHR30136">
    <property type="entry name" value="HELIX-TURN-HELIX TRANSCRIPTIONAL REGULATOR, ICLR FAMILY"/>
    <property type="match status" value="1"/>
</dbReference>
<dbReference type="Proteomes" id="UP000273119">
    <property type="component" value="Unassembled WGS sequence"/>
</dbReference>
<comment type="caution">
    <text evidence="6">The sequence shown here is derived from an EMBL/GenBank/DDBJ whole genome shotgun (WGS) entry which is preliminary data.</text>
</comment>
<dbReference type="SMART" id="SM00346">
    <property type="entry name" value="HTH_ICLR"/>
    <property type="match status" value="1"/>
</dbReference>
<dbReference type="SUPFAM" id="SSF46785">
    <property type="entry name" value="Winged helix' DNA-binding domain"/>
    <property type="match status" value="1"/>
</dbReference>
<dbReference type="PROSITE" id="PS51077">
    <property type="entry name" value="HTH_ICLR"/>
    <property type="match status" value="1"/>
</dbReference>
<dbReference type="Pfam" id="PF01614">
    <property type="entry name" value="IclR_C"/>
    <property type="match status" value="1"/>
</dbReference>
<dbReference type="GO" id="GO:0003700">
    <property type="term" value="F:DNA-binding transcription factor activity"/>
    <property type="evidence" value="ECO:0007669"/>
    <property type="project" value="TreeGrafter"/>
</dbReference>
<reference evidence="6 7" key="1">
    <citation type="submission" date="2018-07" db="EMBL/GenBank/DDBJ databases">
        <title>Arthrobacter sp. nov., isolated from raw cow's milk with high bacterial count.</title>
        <authorList>
            <person name="Hahne J."/>
            <person name="Isele D."/>
            <person name="Lipski A."/>
        </authorList>
    </citation>
    <scope>NUCLEOTIDE SEQUENCE [LARGE SCALE GENOMIC DNA]</scope>
    <source>
        <strain evidence="6 7">JZ R-183</strain>
    </source>
</reference>
<keyword evidence="7" id="KW-1185">Reference proteome</keyword>
<dbReference type="InterPro" id="IPR036388">
    <property type="entry name" value="WH-like_DNA-bd_sf"/>
</dbReference>
<accession>A0A496PI59</accession>
<dbReference type="InterPro" id="IPR036390">
    <property type="entry name" value="WH_DNA-bd_sf"/>
</dbReference>
<evidence type="ECO:0000259" key="4">
    <source>
        <dbReference type="PROSITE" id="PS51077"/>
    </source>
</evidence>
<gene>
    <name evidence="6" type="ORF">DWQ67_09535</name>
</gene>
<keyword evidence="2" id="KW-0238">DNA-binding</keyword>
<dbReference type="Gene3D" id="1.10.10.10">
    <property type="entry name" value="Winged helix-like DNA-binding domain superfamily/Winged helix DNA-binding domain"/>
    <property type="match status" value="1"/>
</dbReference>
<evidence type="ECO:0000256" key="1">
    <source>
        <dbReference type="ARBA" id="ARBA00023015"/>
    </source>
</evidence>
<evidence type="ECO:0000256" key="2">
    <source>
        <dbReference type="ARBA" id="ARBA00023125"/>
    </source>
</evidence>
<evidence type="ECO:0000313" key="6">
    <source>
        <dbReference type="EMBL" id="RKW70174.1"/>
    </source>
</evidence>
<dbReference type="EMBL" id="QQXL01000005">
    <property type="protein sequence ID" value="RKW70174.1"/>
    <property type="molecule type" value="Genomic_DNA"/>
</dbReference>
<sequence length="239" mass="26247">MLDRAVRVLQAFDAHHARLSVSALAERAALPRTTAYRLVSQMTDLGLLTRLPDGTYRLGLMLWEMATRSTDAQDLATAALPFMEDVNQVVRHSTQLSILDGGEVLILERLSRPGHAVNPARRAARMPVHLTSMGMVLLAHAAAADLEAYLARHRETVTAKHPELRRELDHIRRQGFASFTSFIDPDTTGISVPVLDQRGRALAALSVVVPIQYDAAPSAVMSLRTAARAISRTMDTGRR</sequence>
<feature type="domain" description="IclR-ED" evidence="5">
    <location>
        <begin position="61"/>
        <end position="236"/>
    </location>
</feature>
<dbReference type="Pfam" id="PF09339">
    <property type="entry name" value="HTH_IclR"/>
    <property type="match status" value="1"/>
</dbReference>
<dbReference type="SUPFAM" id="SSF55781">
    <property type="entry name" value="GAF domain-like"/>
    <property type="match status" value="1"/>
</dbReference>